<keyword evidence="10" id="KW-1185">Reference proteome</keyword>
<comment type="subcellular location">
    <subcellularLocation>
        <location evidence="1 7">Cell membrane</location>
        <topology evidence="1 7">Multi-pass membrane protein</topology>
    </subcellularLocation>
</comment>
<evidence type="ECO:0000256" key="3">
    <source>
        <dbReference type="ARBA" id="ARBA00022475"/>
    </source>
</evidence>
<evidence type="ECO:0000256" key="2">
    <source>
        <dbReference type="ARBA" id="ARBA00022448"/>
    </source>
</evidence>
<dbReference type="AlphaFoldDB" id="A0A2W4CDC7"/>
<feature type="transmembrane region" description="Helical" evidence="7">
    <location>
        <begin position="264"/>
        <end position="290"/>
    </location>
</feature>
<sequence>MFSMMRRRMIIAFLAPAIALFLGFLVLPTAGAFGLSFYSTSGFGQDPLWVGMNNYKSLLTDSVFWTANLNMFVILIVGGVSVFGLAFLFTVLINSGIWGKKFFRALIFMPNVIAVVAITTFWSFVFMPRYGLLTSFLKSLGLNQLASISWTAPEHMFWSMMIGLVWVSAGFFTILILAGADKIPPEMYEAARLEGASDFQMFRFVTVPMIWDVIVITLVLWAIQAIKMLEFPYAFGGPNIDQNLYTPSIYLLIMGFGQRQPVYALGYATAIGVMMFIFTILAVFVFRVALRRERLEY</sequence>
<comment type="caution">
    <text evidence="9">The sequence shown here is derived from an EMBL/GenBank/DDBJ whole genome shotgun (WGS) entry which is preliminary data.</text>
</comment>
<evidence type="ECO:0000256" key="4">
    <source>
        <dbReference type="ARBA" id="ARBA00022692"/>
    </source>
</evidence>
<evidence type="ECO:0000313" key="9">
    <source>
        <dbReference type="EMBL" id="PZM11267.1"/>
    </source>
</evidence>
<evidence type="ECO:0000256" key="1">
    <source>
        <dbReference type="ARBA" id="ARBA00004651"/>
    </source>
</evidence>
<dbReference type="PANTHER" id="PTHR30193:SF37">
    <property type="entry name" value="INNER MEMBRANE ABC TRANSPORTER PERMEASE PROTEIN YCJO"/>
    <property type="match status" value="1"/>
</dbReference>
<evidence type="ECO:0000313" key="10">
    <source>
        <dbReference type="Proteomes" id="UP000248925"/>
    </source>
</evidence>
<gene>
    <name evidence="9" type="ORF">CPY51_21150</name>
</gene>
<dbReference type="PANTHER" id="PTHR30193">
    <property type="entry name" value="ABC TRANSPORTER PERMEASE PROTEIN"/>
    <property type="match status" value="1"/>
</dbReference>
<evidence type="ECO:0000256" key="6">
    <source>
        <dbReference type="ARBA" id="ARBA00023136"/>
    </source>
</evidence>
<dbReference type="GO" id="GO:0055085">
    <property type="term" value="P:transmembrane transport"/>
    <property type="evidence" value="ECO:0007669"/>
    <property type="project" value="InterPro"/>
</dbReference>
<keyword evidence="5 7" id="KW-1133">Transmembrane helix</keyword>
<dbReference type="CDD" id="cd06261">
    <property type="entry name" value="TM_PBP2"/>
    <property type="match status" value="1"/>
</dbReference>
<keyword evidence="6 7" id="KW-0472">Membrane</keyword>
<accession>A0A2W4CDC7</accession>
<comment type="similarity">
    <text evidence="7">Belongs to the binding-protein-dependent transport system permease family.</text>
</comment>
<dbReference type="Pfam" id="PF00528">
    <property type="entry name" value="BPD_transp_1"/>
    <property type="match status" value="1"/>
</dbReference>
<dbReference type="Proteomes" id="UP000248925">
    <property type="component" value="Unassembled WGS sequence"/>
</dbReference>
<feature type="transmembrane region" description="Helical" evidence="7">
    <location>
        <begin position="68"/>
        <end position="93"/>
    </location>
</feature>
<reference evidence="9 10" key="1">
    <citation type="journal article" date="2018" name="Sci. Rep.">
        <title>Rhizobium tumorigenes sp. nov., a novel plant tumorigenic bacterium isolated from cane gall tumors on thornless blackberry.</title>
        <authorList>
            <person name="Kuzmanovi N."/>
            <person name="Smalla K."/>
            <person name="Gronow S."/>
            <person name="PuBawska J."/>
        </authorList>
    </citation>
    <scope>NUCLEOTIDE SEQUENCE [LARGE SCALE GENOMIC DNA]</scope>
    <source>
        <strain evidence="9 10">CCBAU 85046</strain>
    </source>
</reference>
<dbReference type="InterPro" id="IPR051393">
    <property type="entry name" value="ABC_transporter_permease"/>
</dbReference>
<dbReference type="PROSITE" id="PS50928">
    <property type="entry name" value="ABC_TM1"/>
    <property type="match status" value="1"/>
</dbReference>
<evidence type="ECO:0000259" key="8">
    <source>
        <dbReference type="PROSITE" id="PS50928"/>
    </source>
</evidence>
<proteinExistence type="inferred from homology"/>
<name>A0A2W4CDC7_9HYPH</name>
<feature type="transmembrane region" description="Helical" evidence="7">
    <location>
        <begin position="157"/>
        <end position="180"/>
    </location>
</feature>
<evidence type="ECO:0000256" key="7">
    <source>
        <dbReference type="RuleBase" id="RU363032"/>
    </source>
</evidence>
<dbReference type="InterPro" id="IPR035906">
    <property type="entry name" value="MetI-like_sf"/>
</dbReference>
<dbReference type="GO" id="GO:0005886">
    <property type="term" value="C:plasma membrane"/>
    <property type="evidence" value="ECO:0007669"/>
    <property type="project" value="UniProtKB-SubCell"/>
</dbReference>
<evidence type="ECO:0000256" key="5">
    <source>
        <dbReference type="ARBA" id="ARBA00022989"/>
    </source>
</evidence>
<keyword evidence="4 7" id="KW-0812">Transmembrane</keyword>
<feature type="transmembrane region" description="Helical" evidence="7">
    <location>
        <begin position="201"/>
        <end position="223"/>
    </location>
</feature>
<dbReference type="Gene3D" id="1.10.3720.10">
    <property type="entry name" value="MetI-like"/>
    <property type="match status" value="1"/>
</dbReference>
<dbReference type="OrthoDB" id="7375219at2"/>
<feature type="domain" description="ABC transmembrane type-1" evidence="8">
    <location>
        <begin position="68"/>
        <end position="286"/>
    </location>
</feature>
<dbReference type="EMBL" id="PCDP01000040">
    <property type="protein sequence ID" value="PZM11267.1"/>
    <property type="molecule type" value="Genomic_DNA"/>
</dbReference>
<dbReference type="InterPro" id="IPR000515">
    <property type="entry name" value="MetI-like"/>
</dbReference>
<dbReference type="SUPFAM" id="SSF161098">
    <property type="entry name" value="MetI-like"/>
    <property type="match status" value="1"/>
</dbReference>
<keyword evidence="3" id="KW-1003">Cell membrane</keyword>
<feature type="transmembrane region" description="Helical" evidence="7">
    <location>
        <begin position="105"/>
        <end position="127"/>
    </location>
</feature>
<organism evidence="9 10">
    <name type="scientific">Rhizobium tubonense</name>
    <dbReference type="NCBI Taxonomy" id="484088"/>
    <lineage>
        <taxon>Bacteria</taxon>
        <taxon>Pseudomonadati</taxon>
        <taxon>Pseudomonadota</taxon>
        <taxon>Alphaproteobacteria</taxon>
        <taxon>Hyphomicrobiales</taxon>
        <taxon>Rhizobiaceae</taxon>
        <taxon>Rhizobium/Agrobacterium group</taxon>
        <taxon>Rhizobium</taxon>
    </lineage>
</organism>
<keyword evidence="2 7" id="KW-0813">Transport</keyword>
<protein>
    <recommendedName>
        <fullName evidence="8">ABC transmembrane type-1 domain-containing protein</fullName>
    </recommendedName>
</protein>